<reference evidence="1" key="2">
    <citation type="submission" date="2021-09" db="EMBL/GenBank/DDBJ databases">
        <authorList>
            <person name="Jia N."/>
            <person name="Wang J."/>
            <person name="Shi W."/>
            <person name="Du L."/>
            <person name="Sun Y."/>
            <person name="Zhan W."/>
            <person name="Jiang J."/>
            <person name="Wang Q."/>
            <person name="Zhang B."/>
            <person name="Ji P."/>
            <person name="Sakyi L.B."/>
            <person name="Cui X."/>
            <person name="Yuan T."/>
            <person name="Jiang B."/>
            <person name="Yang W."/>
            <person name="Lam T.T.-Y."/>
            <person name="Chang Q."/>
            <person name="Ding S."/>
            <person name="Wang X."/>
            <person name="Zhu J."/>
            <person name="Ruan X."/>
            <person name="Zhao L."/>
            <person name="Wei J."/>
            <person name="Que T."/>
            <person name="Du C."/>
            <person name="Cheng J."/>
            <person name="Dai P."/>
            <person name="Han X."/>
            <person name="Huang E."/>
            <person name="Gao Y."/>
            <person name="Liu J."/>
            <person name="Shao H."/>
            <person name="Ye R."/>
            <person name="Li L."/>
            <person name="Wei W."/>
            <person name="Wang X."/>
            <person name="Wang C."/>
            <person name="Huo Q."/>
            <person name="Li W."/>
            <person name="Guo W."/>
            <person name="Chen H."/>
            <person name="Chen S."/>
            <person name="Zhou L."/>
            <person name="Zhou L."/>
            <person name="Ni X."/>
            <person name="Tian J."/>
            <person name="Zhou Y."/>
            <person name="Sheng Y."/>
            <person name="Liu T."/>
            <person name="Pan Y."/>
            <person name="Xia L."/>
            <person name="Li J."/>
            <person name="Zhao F."/>
            <person name="Cao W."/>
        </authorList>
    </citation>
    <scope>NUCLEOTIDE SEQUENCE</scope>
    <source>
        <strain evidence="1">Rmic-2018</strain>
        <tissue evidence="1">Larvae</tissue>
    </source>
</reference>
<keyword evidence="2" id="KW-1185">Reference proteome</keyword>
<accession>A0A9J6E1W9</accession>
<name>A0A9J6E1W9_RHIMP</name>
<sequence>MRRIDELKDQLPSSVRAALEELDRRQLCRFEEFFRVVLRDAGQHTVENTSQTSMAPEHASVEEQKILYGNTDLCERRDTDTKVCVAVRTNKKRPCELVATLLLDSCAVSARTERHQKQRQCQKNNQPKFIFPRLLNSSSSSRWKLPQAMSPVKLLVAAAETGCWKLL</sequence>
<reference evidence="1" key="1">
    <citation type="journal article" date="2020" name="Cell">
        <title>Large-Scale Comparative Analyses of Tick Genomes Elucidate Their Genetic Diversity and Vector Capacities.</title>
        <authorList>
            <consortium name="Tick Genome and Microbiome Consortium (TIGMIC)"/>
            <person name="Jia N."/>
            <person name="Wang J."/>
            <person name="Shi W."/>
            <person name="Du L."/>
            <person name="Sun Y."/>
            <person name="Zhan W."/>
            <person name="Jiang J.F."/>
            <person name="Wang Q."/>
            <person name="Zhang B."/>
            <person name="Ji P."/>
            <person name="Bell-Sakyi L."/>
            <person name="Cui X.M."/>
            <person name="Yuan T.T."/>
            <person name="Jiang B.G."/>
            <person name="Yang W.F."/>
            <person name="Lam T.T."/>
            <person name="Chang Q.C."/>
            <person name="Ding S.J."/>
            <person name="Wang X.J."/>
            <person name="Zhu J.G."/>
            <person name="Ruan X.D."/>
            <person name="Zhao L."/>
            <person name="Wei J.T."/>
            <person name="Ye R.Z."/>
            <person name="Que T.C."/>
            <person name="Du C.H."/>
            <person name="Zhou Y.H."/>
            <person name="Cheng J.X."/>
            <person name="Dai P.F."/>
            <person name="Guo W.B."/>
            <person name="Han X.H."/>
            <person name="Huang E.J."/>
            <person name="Li L.F."/>
            <person name="Wei W."/>
            <person name="Gao Y.C."/>
            <person name="Liu J.Z."/>
            <person name="Shao H.Z."/>
            <person name="Wang X."/>
            <person name="Wang C.C."/>
            <person name="Yang T.C."/>
            <person name="Huo Q.B."/>
            <person name="Li W."/>
            <person name="Chen H.Y."/>
            <person name="Chen S.E."/>
            <person name="Zhou L.G."/>
            <person name="Ni X.B."/>
            <person name="Tian J.H."/>
            <person name="Sheng Y."/>
            <person name="Liu T."/>
            <person name="Pan Y.S."/>
            <person name="Xia L.Y."/>
            <person name="Li J."/>
            <person name="Zhao F."/>
            <person name="Cao W.C."/>
        </authorList>
    </citation>
    <scope>NUCLEOTIDE SEQUENCE</scope>
    <source>
        <strain evidence="1">Rmic-2018</strain>
    </source>
</reference>
<evidence type="ECO:0000313" key="1">
    <source>
        <dbReference type="EMBL" id="KAH8028145.1"/>
    </source>
</evidence>
<dbReference type="EMBL" id="JABSTU010000006">
    <property type="protein sequence ID" value="KAH8028145.1"/>
    <property type="molecule type" value="Genomic_DNA"/>
</dbReference>
<organism evidence="1 2">
    <name type="scientific">Rhipicephalus microplus</name>
    <name type="common">Cattle tick</name>
    <name type="synonym">Boophilus microplus</name>
    <dbReference type="NCBI Taxonomy" id="6941"/>
    <lineage>
        <taxon>Eukaryota</taxon>
        <taxon>Metazoa</taxon>
        <taxon>Ecdysozoa</taxon>
        <taxon>Arthropoda</taxon>
        <taxon>Chelicerata</taxon>
        <taxon>Arachnida</taxon>
        <taxon>Acari</taxon>
        <taxon>Parasitiformes</taxon>
        <taxon>Ixodida</taxon>
        <taxon>Ixodoidea</taxon>
        <taxon>Ixodidae</taxon>
        <taxon>Rhipicephalinae</taxon>
        <taxon>Rhipicephalus</taxon>
        <taxon>Boophilus</taxon>
    </lineage>
</organism>
<protein>
    <submittedName>
        <fullName evidence="1">Uncharacterized protein</fullName>
    </submittedName>
</protein>
<dbReference type="AlphaFoldDB" id="A0A9J6E1W9"/>
<comment type="caution">
    <text evidence="1">The sequence shown here is derived from an EMBL/GenBank/DDBJ whole genome shotgun (WGS) entry which is preliminary data.</text>
</comment>
<dbReference type="Proteomes" id="UP000821866">
    <property type="component" value="Chromosome 4"/>
</dbReference>
<proteinExistence type="predicted"/>
<gene>
    <name evidence="1" type="ORF">HPB51_013511</name>
</gene>
<evidence type="ECO:0000313" key="2">
    <source>
        <dbReference type="Proteomes" id="UP000821866"/>
    </source>
</evidence>